<accession>A2DD17</accession>
<keyword evidence="1" id="KW-0812">Transmembrane</keyword>
<feature type="transmembrane region" description="Helical" evidence="1">
    <location>
        <begin position="28"/>
        <end position="51"/>
    </location>
</feature>
<name>A2DD17_TRIV3</name>
<evidence type="ECO:0000256" key="1">
    <source>
        <dbReference type="SAM" id="Phobius"/>
    </source>
</evidence>
<reference evidence="2" key="2">
    <citation type="journal article" date="2007" name="Science">
        <title>Draft genome sequence of the sexually transmitted pathogen Trichomonas vaginalis.</title>
        <authorList>
            <person name="Carlton J.M."/>
            <person name="Hirt R.P."/>
            <person name="Silva J.C."/>
            <person name="Delcher A.L."/>
            <person name="Schatz M."/>
            <person name="Zhao Q."/>
            <person name="Wortman J.R."/>
            <person name="Bidwell S.L."/>
            <person name="Alsmark U.C.M."/>
            <person name="Besteiro S."/>
            <person name="Sicheritz-Ponten T."/>
            <person name="Noel C.J."/>
            <person name="Dacks J.B."/>
            <person name="Foster P.G."/>
            <person name="Simillion C."/>
            <person name="Van de Peer Y."/>
            <person name="Miranda-Saavedra D."/>
            <person name="Barton G.J."/>
            <person name="Westrop G.D."/>
            <person name="Mueller S."/>
            <person name="Dessi D."/>
            <person name="Fiori P.L."/>
            <person name="Ren Q."/>
            <person name="Paulsen I."/>
            <person name="Zhang H."/>
            <person name="Bastida-Corcuera F.D."/>
            <person name="Simoes-Barbosa A."/>
            <person name="Brown M.T."/>
            <person name="Hayes R.D."/>
            <person name="Mukherjee M."/>
            <person name="Okumura C.Y."/>
            <person name="Schneider R."/>
            <person name="Smith A.J."/>
            <person name="Vanacova S."/>
            <person name="Villalvazo M."/>
            <person name="Haas B.J."/>
            <person name="Pertea M."/>
            <person name="Feldblyum T.V."/>
            <person name="Utterback T.R."/>
            <person name="Shu C.L."/>
            <person name="Osoegawa K."/>
            <person name="de Jong P.J."/>
            <person name="Hrdy I."/>
            <person name="Horvathova L."/>
            <person name="Zubacova Z."/>
            <person name="Dolezal P."/>
            <person name="Malik S.B."/>
            <person name="Logsdon J.M. Jr."/>
            <person name="Henze K."/>
            <person name="Gupta A."/>
            <person name="Wang C.C."/>
            <person name="Dunne R.L."/>
            <person name="Upcroft J.A."/>
            <person name="Upcroft P."/>
            <person name="White O."/>
            <person name="Salzberg S.L."/>
            <person name="Tang P."/>
            <person name="Chiu C.-H."/>
            <person name="Lee Y.-S."/>
            <person name="Embley T.M."/>
            <person name="Coombs G.H."/>
            <person name="Mottram J.C."/>
            <person name="Tachezy J."/>
            <person name="Fraser-Liggett C.M."/>
            <person name="Johnson P.J."/>
        </authorList>
    </citation>
    <scope>NUCLEOTIDE SEQUENCE [LARGE SCALE GENOMIC DNA]</scope>
    <source>
        <strain evidence="2">G3</strain>
    </source>
</reference>
<sequence>MLLFWIFSLVKAELPDDSLGEHVSFSSTGAHPIAMIIMFLSLALLLGFYGYHLRRIMKEITTVSPMFDIAETETKMEFTIAERGTEEK</sequence>
<evidence type="ECO:0000313" key="2">
    <source>
        <dbReference type="EMBL" id="EAY21791.1"/>
    </source>
</evidence>
<dbReference type="RefSeq" id="XP_001582777.1">
    <property type="nucleotide sequence ID" value="XM_001582727.1"/>
</dbReference>
<dbReference type="InParanoid" id="A2DD17"/>
<dbReference type="EMBL" id="DS113188">
    <property type="protein sequence ID" value="EAY21791.1"/>
    <property type="molecule type" value="Genomic_DNA"/>
</dbReference>
<gene>
    <name evidence="2" type="ORF">TVAG_238170</name>
</gene>
<evidence type="ECO:0000313" key="3">
    <source>
        <dbReference type="Proteomes" id="UP000001542"/>
    </source>
</evidence>
<keyword evidence="1" id="KW-1133">Transmembrane helix</keyword>
<keyword evidence="3" id="KW-1185">Reference proteome</keyword>
<dbReference type="VEuPathDB" id="TrichDB:TVAG_238170"/>
<organism evidence="2 3">
    <name type="scientific">Trichomonas vaginalis (strain ATCC PRA-98 / G3)</name>
    <dbReference type="NCBI Taxonomy" id="412133"/>
    <lineage>
        <taxon>Eukaryota</taxon>
        <taxon>Metamonada</taxon>
        <taxon>Parabasalia</taxon>
        <taxon>Trichomonadida</taxon>
        <taxon>Trichomonadidae</taxon>
        <taxon>Trichomonas</taxon>
    </lineage>
</organism>
<keyword evidence="1" id="KW-0472">Membrane</keyword>
<dbReference type="Proteomes" id="UP000001542">
    <property type="component" value="Unassembled WGS sequence"/>
</dbReference>
<reference evidence="2" key="1">
    <citation type="submission" date="2006-10" db="EMBL/GenBank/DDBJ databases">
        <authorList>
            <person name="Amadeo P."/>
            <person name="Zhao Q."/>
            <person name="Wortman J."/>
            <person name="Fraser-Liggett C."/>
            <person name="Carlton J."/>
        </authorList>
    </citation>
    <scope>NUCLEOTIDE SEQUENCE</scope>
    <source>
        <strain evidence="2">G3</strain>
    </source>
</reference>
<protein>
    <submittedName>
        <fullName evidence="2">Uncharacterized protein</fullName>
    </submittedName>
</protein>
<proteinExistence type="predicted"/>
<dbReference type="KEGG" id="tva:5467343"/>
<dbReference type="VEuPathDB" id="TrichDB:TVAGG3_0578170"/>
<dbReference type="AlphaFoldDB" id="A2DD17"/>